<feature type="transmembrane region" description="Helical" evidence="1">
    <location>
        <begin position="40"/>
        <end position="58"/>
    </location>
</feature>
<evidence type="ECO:0000313" key="2">
    <source>
        <dbReference type="EMBL" id="CAF1619021.1"/>
    </source>
</evidence>
<accession>A0A816C245</accession>
<dbReference type="EMBL" id="CAJNOR010007538">
    <property type="protein sequence ID" value="CAF1619021.1"/>
    <property type="molecule type" value="Genomic_DNA"/>
</dbReference>
<evidence type="ECO:0000313" key="3">
    <source>
        <dbReference type="Proteomes" id="UP000663828"/>
    </source>
</evidence>
<keyword evidence="3" id="KW-1185">Reference proteome</keyword>
<keyword evidence="1" id="KW-1133">Transmembrane helix</keyword>
<organism evidence="2 3">
    <name type="scientific">Adineta ricciae</name>
    <name type="common">Rotifer</name>
    <dbReference type="NCBI Taxonomy" id="249248"/>
    <lineage>
        <taxon>Eukaryota</taxon>
        <taxon>Metazoa</taxon>
        <taxon>Spiralia</taxon>
        <taxon>Gnathifera</taxon>
        <taxon>Rotifera</taxon>
        <taxon>Eurotatoria</taxon>
        <taxon>Bdelloidea</taxon>
        <taxon>Adinetida</taxon>
        <taxon>Adinetidae</taxon>
        <taxon>Adineta</taxon>
    </lineage>
</organism>
<gene>
    <name evidence="2" type="ORF">XAT740_LOCUS49971</name>
</gene>
<feature type="transmembrane region" description="Helical" evidence="1">
    <location>
        <begin position="381"/>
        <end position="402"/>
    </location>
</feature>
<protein>
    <recommendedName>
        <fullName evidence="4">Transmembrane protein</fullName>
    </recommendedName>
</protein>
<proteinExistence type="predicted"/>
<comment type="caution">
    <text evidence="2">The sequence shown here is derived from an EMBL/GenBank/DDBJ whole genome shotgun (WGS) entry which is preliminary data.</text>
</comment>
<keyword evidence="1" id="KW-0472">Membrane</keyword>
<sequence length="440" mass="51801">MVHLYKLIRLLLKSLVELNIFNKYSRDERTQKNGRLSTKLYFLILILCLFIFGIYLSLEKQTRTKLILNPTKIQYETLQNESFDEFQCPCNHISVKYGDFLQFHPTYHQLCSSVFASNLWYNAYEVWNITNSCYYPSFQNLASFYFSLLLTFCQSANETVSNSLTQFYALEYITSNVIQEIQFNYEIMSLIESFQVQLQNSFRQQWNLLQSVLANNQIISVRKTNFVLNGKIVNGTLVPHSYIKQHENCTCGTNLICYETVGFCTPSRRDYIKGMRIGCYMVESLFLSTTECFYDELCIDIIKSYMRISAPIYSKLNILNKTLPSQYKTNESIEKIINNLFIEQWNEFYSYEMYFNQCQPSACSYFISQSPSFISIFTKLIGIYGGLNILLKFFLPNLIYFIRRKKKQQTGISFLLFFHHDNQYILNDVIIPMSILLLLD</sequence>
<reference evidence="2" key="1">
    <citation type="submission" date="2021-02" db="EMBL/GenBank/DDBJ databases">
        <authorList>
            <person name="Nowell W R."/>
        </authorList>
    </citation>
    <scope>NUCLEOTIDE SEQUENCE</scope>
</reference>
<keyword evidence="1" id="KW-0812">Transmembrane</keyword>
<name>A0A816C245_ADIRI</name>
<evidence type="ECO:0008006" key="4">
    <source>
        <dbReference type="Google" id="ProtNLM"/>
    </source>
</evidence>
<dbReference type="Proteomes" id="UP000663828">
    <property type="component" value="Unassembled WGS sequence"/>
</dbReference>
<dbReference type="AlphaFoldDB" id="A0A816C245"/>
<evidence type="ECO:0000256" key="1">
    <source>
        <dbReference type="SAM" id="Phobius"/>
    </source>
</evidence>